<dbReference type="EMBL" id="HG994372">
    <property type="protein sequence ID" value="CAF2107214.1"/>
    <property type="molecule type" value="Genomic_DNA"/>
</dbReference>
<reference evidence="2 3" key="1">
    <citation type="journal article" date="2014" name="Science">
        <title>Plant genetics. Early allopolyploid evolution in the post-Neolithic Brassica napus oilseed genome.</title>
        <authorList>
            <person name="Chalhoub B."/>
            <person name="Denoeud F."/>
            <person name="Liu S."/>
            <person name="Parkin I.A."/>
            <person name="Tang H."/>
            <person name="Wang X."/>
            <person name="Chiquet J."/>
            <person name="Belcram H."/>
            <person name="Tong C."/>
            <person name="Samans B."/>
            <person name="Correa M."/>
            <person name="Da Silva C."/>
            <person name="Just J."/>
            <person name="Falentin C."/>
            <person name="Koh C.S."/>
            <person name="Le Clainche I."/>
            <person name="Bernard M."/>
            <person name="Bento P."/>
            <person name="Noel B."/>
            <person name="Labadie K."/>
            <person name="Alberti A."/>
            <person name="Charles M."/>
            <person name="Arnaud D."/>
            <person name="Guo H."/>
            <person name="Daviaud C."/>
            <person name="Alamery S."/>
            <person name="Jabbari K."/>
            <person name="Zhao M."/>
            <person name="Edger P.P."/>
            <person name="Chelaifa H."/>
            <person name="Tack D."/>
            <person name="Lassalle G."/>
            <person name="Mestiri I."/>
            <person name="Schnel N."/>
            <person name="Le Paslier M.C."/>
            <person name="Fan G."/>
            <person name="Renault V."/>
            <person name="Bayer P.E."/>
            <person name="Golicz A.A."/>
            <person name="Manoli S."/>
            <person name="Lee T.H."/>
            <person name="Thi V.H."/>
            <person name="Chalabi S."/>
            <person name="Hu Q."/>
            <person name="Fan C."/>
            <person name="Tollenaere R."/>
            <person name="Lu Y."/>
            <person name="Battail C."/>
            <person name="Shen J."/>
            <person name="Sidebottom C.H."/>
            <person name="Wang X."/>
            <person name="Canaguier A."/>
            <person name="Chauveau A."/>
            <person name="Berard A."/>
            <person name="Deniot G."/>
            <person name="Guan M."/>
            <person name="Liu Z."/>
            <person name="Sun F."/>
            <person name="Lim Y.P."/>
            <person name="Lyons E."/>
            <person name="Town C.D."/>
            <person name="Bancroft I."/>
            <person name="Wang X."/>
            <person name="Meng J."/>
            <person name="Ma J."/>
            <person name="Pires J.C."/>
            <person name="King G.J."/>
            <person name="Brunel D."/>
            <person name="Delourme R."/>
            <person name="Renard M."/>
            <person name="Aury J.M."/>
            <person name="Adams K.L."/>
            <person name="Batley J."/>
            <person name="Snowdon R.J."/>
            <person name="Tost J."/>
            <person name="Edwards D."/>
            <person name="Zhou Y."/>
            <person name="Hua W."/>
            <person name="Sharpe A.G."/>
            <person name="Paterson A.H."/>
            <person name="Guan C."/>
            <person name="Wincker P."/>
        </authorList>
    </citation>
    <scope>NUCLEOTIDE SEQUENCE [LARGE SCALE GENOMIC DNA]</scope>
    <source>
        <strain evidence="3">cv. Darmor-bzh</strain>
    </source>
</reference>
<proteinExistence type="predicted"/>
<reference evidence="2" key="2">
    <citation type="submission" date="2014-06" db="EMBL/GenBank/DDBJ databases">
        <authorList>
            <person name="Genoscope - CEA"/>
        </authorList>
    </citation>
    <scope>NUCLEOTIDE SEQUENCE</scope>
</reference>
<dbReference type="Gramene" id="CDY50009">
    <property type="protein sequence ID" value="CDY50009"/>
    <property type="gene ID" value="GSBRNA2T00094218001"/>
</dbReference>
<dbReference type="Proteomes" id="UP001295469">
    <property type="component" value="Chromosome C08"/>
</dbReference>
<sequence length="67" mass="7891">MVNDIYYNRLVSRPLACVVCPPTVSIDLVNDLFEYFFSFSLELLTVYFHSHVKKRLPKYYEGKNIIA</sequence>
<organism evidence="2 3">
    <name type="scientific">Brassica napus</name>
    <name type="common">Rape</name>
    <dbReference type="NCBI Taxonomy" id="3708"/>
    <lineage>
        <taxon>Eukaryota</taxon>
        <taxon>Viridiplantae</taxon>
        <taxon>Streptophyta</taxon>
        <taxon>Embryophyta</taxon>
        <taxon>Tracheophyta</taxon>
        <taxon>Spermatophyta</taxon>
        <taxon>Magnoliopsida</taxon>
        <taxon>eudicotyledons</taxon>
        <taxon>Gunneridae</taxon>
        <taxon>Pentapetalae</taxon>
        <taxon>rosids</taxon>
        <taxon>malvids</taxon>
        <taxon>Brassicales</taxon>
        <taxon>Brassicaceae</taxon>
        <taxon>Brassiceae</taxon>
        <taxon>Brassica</taxon>
    </lineage>
</organism>
<dbReference type="EMBL" id="LK032874">
    <property type="protein sequence ID" value="CDY50009.1"/>
    <property type="molecule type" value="Genomic_DNA"/>
</dbReference>
<dbReference type="PaxDb" id="3708-A0A078IKT1"/>
<accession>A0A078IKT1</accession>
<name>A0A078IKT1_BRANA</name>
<gene>
    <name evidence="2" type="primary">BnaC08g12160D</name>
    <name evidence="1" type="ORF">DARMORV10_C08P09830.1</name>
    <name evidence="2" type="ORF">GSBRNA2T00094218001</name>
</gene>
<evidence type="ECO:0000313" key="1">
    <source>
        <dbReference type="EMBL" id="CAF2107214.1"/>
    </source>
</evidence>
<dbReference type="Proteomes" id="UP000028999">
    <property type="component" value="Unassembled WGS sequence"/>
</dbReference>
<evidence type="ECO:0000313" key="3">
    <source>
        <dbReference type="Proteomes" id="UP000028999"/>
    </source>
</evidence>
<keyword evidence="3" id="KW-1185">Reference proteome</keyword>
<evidence type="ECO:0000313" key="2">
    <source>
        <dbReference type="EMBL" id="CDY50009.1"/>
    </source>
</evidence>
<dbReference type="AlphaFoldDB" id="A0A078IKT1"/>
<reference evidence="1" key="3">
    <citation type="submission" date="2021-01" db="EMBL/GenBank/DDBJ databases">
        <authorList>
            <consortium name="Genoscope - CEA"/>
            <person name="William W."/>
        </authorList>
    </citation>
    <scope>NUCLEOTIDE SEQUENCE</scope>
</reference>
<protein>
    <submittedName>
        <fullName evidence="1">(rape) hypothetical protein</fullName>
    </submittedName>
    <submittedName>
        <fullName evidence="2">BnaC08g12160D protein</fullName>
    </submittedName>
</protein>